<name>A0A2T6AP82_9RHOB</name>
<accession>A0A2T6AP82</accession>
<dbReference type="EMBL" id="QBKP01000021">
    <property type="protein sequence ID" value="PTX45625.1"/>
    <property type="molecule type" value="Genomic_DNA"/>
</dbReference>
<evidence type="ECO:0000313" key="1">
    <source>
        <dbReference type="EMBL" id="PTX45625.1"/>
    </source>
</evidence>
<reference evidence="1 2" key="1">
    <citation type="submission" date="2018-04" db="EMBL/GenBank/DDBJ databases">
        <title>Genomic Encyclopedia of Archaeal and Bacterial Type Strains, Phase II (KMG-II): from individual species to whole genera.</title>
        <authorList>
            <person name="Goeker M."/>
        </authorList>
    </citation>
    <scope>NUCLEOTIDE SEQUENCE [LARGE SCALE GENOMIC DNA]</scope>
    <source>
        <strain evidence="1 2">DSM 21823</strain>
    </source>
</reference>
<dbReference type="AlphaFoldDB" id="A0A2T6AP82"/>
<evidence type="ECO:0000313" key="2">
    <source>
        <dbReference type="Proteomes" id="UP000244224"/>
    </source>
</evidence>
<sequence>MDFSVTLDTSTFSFAMQQLADRDLRIATVWALDDMAAEIHKDLGDRMDVVFDRPTPWTKNAFMVVNASTSRLEAAVQLKPSASRRHYLRVQEEGGPRPQTGFEAQLSRSLVHEGVIQAIIPADNARLDQFGNWARPERNQVQSALKAQRDGATNMTDASWRRARKRRDSYFVPQSGLTPGIYKKDGQGRIGIVAIFTPKVPVYQQRLGFYEHAERLFAARMADHLGRTFGQMLAKRFG</sequence>
<comment type="caution">
    <text evidence="1">The sequence shown here is derived from an EMBL/GenBank/DDBJ whole genome shotgun (WGS) entry which is preliminary data.</text>
</comment>
<protein>
    <submittedName>
        <fullName evidence="1">Uncharacterized protein</fullName>
    </submittedName>
</protein>
<proteinExistence type="predicted"/>
<dbReference type="RefSeq" id="WP_108130542.1">
    <property type="nucleotide sequence ID" value="NZ_QBKP01000021.1"/>
</dbReference>
<keyword evidence="2" id="KW-1185">Reference proteome</keyword>
<dbReference type="OrthoDB" id="7564032at2"/>
<dbReference type="Proteomes" id="UP000244224">
    <property type="component" value="Unassembled WGS sequence"/>
</dbReference>
<gene>
    <name evidence="1" type="ORF">C8N34_12155</name>
</gene>
<organism evidence="1 2">
    <name type="scientific">Gemmobacter caeni</name>
    <dbReference type="NCBI Taxonomy" id="589035"/>
    <lineage>
        <taxon>Bacteria</taxon>
        <taxon>Pseudomonadati</taxon>
        <taxon>Pseudomonadota</taxon>
        <taxon>Alphaproteobacteria</taxon>
        <taxon>Rhodobacterales</taxon>
        <taxon>Paracoccaceae</taxon>
        <taxon>Gemmobacter</taxon>
    </lineage>
</organism>